<dbReference type="EMBL" id="JAJJMA010001436">
    <property type="protein sequence ID" value="MCL7021493.1"/>
    <property type="molecule type" value="Genomic_DNA"/>
</dbReference>
<organism evidence="2 3">
    <name type="scientific">Papaver nudicaule</name>
    <name type="common">Iceland poppy</name>
    <dbReference type="NCBI Taxonomy" id="74823"/>
    <lineage>
        <taxon>Eukaryota</taxon>
        <taxon>Viridiplantae</taxon>
        <taxon>Streptophyta</taxon>
        <taxon>Embryophyta</taxon>
        <taxon>Tracheophyta</taxon>
        <taxon>Spermatophyta</taxon>
        <taxon>Magnoliopsida</taxon>
        <taxon>Ranunculales</taxon>
        <taxon>Papaveraceae</taxon>
        <taxon>Papaveroideae</taxon>
        <taxon>Papaver</taxon>
    </lineage>
</organism>
<accession>A0AA41RWN1</accession>
<name>A0AA41RWN1_PAPNU</name>
<dbReference type="AlphaFoldDB" id="A0AA41RWN1"/>
<keyword evidence="3" id="KW-1185">Reference proteome</keyword>
<keyword evidence="1" id="KW-0175">Coiled coil</keyword>
<gene>
    <name evidence="2" type="ORF">MKW94_017650</name>
</gene>
<evidence type="ECO:0000313" key="3">
    <source>
        <dbReference type="Proteomes" id="UP001177140"/>
    </source>
</evidence>
<dbReference type="PANTHER" id="PTHR36344:SF1">
    <property type="entry name" value="RX N-TERMINAL DOMAIN-CONTAINING PROTEIN"/>
    <property type="match status" value="1"/>
</dbReference>
<protein>
    <submittedName>
        <fullName evidence="2">Uncharacterized protein</fullName>
    </submittedName>
</protein>
<dbReference type="PANTHER" id="PTHR36344">
    <property type="entry name" value="RX N-TERMINAL DOMAIN-CONTAINING PROTEIN"/>
    <property type="match status" value="1"/>
</dbReference>
<proteinExistence type="predicted"/>
<sequence>MDIANRLARNEQEISQVEEEKLQREQMLGMFWEHPPALDPEAVGRAMQWIRDHIRDLEDKKRALLQEMEALHVDLAFALESNRGGNGDNGGN</sequence>
<evidence type="ECO:0000256" key="1">
    <source>
        <dbReference type="SAM" id="Coils"/>
    </source>
</evidence>
<reference evidence="2" key="1">
    <citation type="submission" date="2022-03" db="EMBL/GenBank/DDBJ databases">
        <title>A functionally conserved STORR gene fusion in Papaver species that diverged 16.8 million years ago.</title>
        <authorList>
            <person name="Catania T."/>
        </authorList>
    </citation>
    <scope>NUCLEOTIDE SEQUENCE</scope>
    <source>
        <strain evidence="2">S-191538</strain>
    </source>
</reference>
<feature type="coiled-coil region" evidence="1">
    <location>
        <begin position="7"/>
        <end position="74"/>
    </location>
</feature>
<comment type="caution">
    <text evidence="2">The sequence shown here is derived from an EMBL/GenBank/DDBJ whole genome shotgun (WGS) entry which is preliminary data.</text>
</comment>
<dbReference type="Proteomes" id="UP001177140">
    <property type="component" value="Unassembled WGS sequence"/>
</dbReference>
<evidence type="ECO:0000313" key="2">
    <source>
        <dbReference type="EMBL" id="MCL7021493.1"/>
    </source>
</evidence>